<proteinExistence type="predicted"/>
<feature type="compositionally biased region" description="Basic and acidic residues" evidence="5">
    <location>
        <begin position="220"/>
        <end position="250"/>
    </location>
</feature>
<gene>
    <name evidence="7" type="ORF">CK820_G0011899</name>
</gene>
<comment type="caution">
    <text evidence="7">The sequence shown here is derived from an EMBL/GenBank/DDBJ whole genome shotgun (WGS) entry which is preliminary data.</text>
</comment>
<dbReference type="Gene3D" id="3.40.1090.10">
    <property type="entry name" value="Cytosolic phospholipase A2 catalytic domain"/>
    <property type="match status" value="2"/>
</dbReference>
<comment type="caution">
    <text evidence="4">Lacks conserved residue(s) required for the propagation of feature annotation.</text>
</comment>
<reference evidence="7" key="1">
    <citation type="submission" date="2017-12" db="EMBL/GenBank/DDBJ databases">
        <title>High-resolution comparative analysis of great ape genomes.</title>
        <authorList>
            <person name="Pollen A."/>
            <person name="Hastie A."/>
            <person name="Hormozdiari F."/>
            <person name="Dougherty M."/>
            <person name="Liu R."/>
            <person name="Chaisson M."/>
            <person name="Hoppe E."/>
            <person name="Hill C."/>
            <person name="Pang A."/>
            <person name="Hillier L."/>
            <person name="Baker C."/>
            <person name="Armstrong J."/>
            <person name="Shendure J."/>
            <person name="Paten B."/>
            <person name="Wilson R."/>
            <person name="Chao H."/>
            <person name="Schneider V."/>
            <person name="Ventura M."/>
            <person name="Kronenberg Z."/>
            <person name="Murali S."/>
            <person name="Gordon D."/>
            <person name="Cantsilieris S."/>
            <person name="Munson K."/>
            <person name="Nelson B."/>
            <person name="Raja A."/>
            <person name="Underwood J."/>
            <person name="Diekhans M."/>
            <person name="Fiddes I."/>
            <person name="Haussler D."/>
            <person name="Eichler E."/>
        </authorList>
    </citation>
    <scope>NUCLEOTIDE SEQUENCE [LARGE SCALE GENOMIC DNA]</scope>
    <source>
        <strain evidence="7">Yerkes chimp pedigree #C0471</strain>
    </source>
</reference>
<feature type="short sequence motif" description="GXGXXG" evidence="4">
    <location>
        <begin position="449"/>
        <end position="454"/>
    </location>
</feature>
<dbReference type="EMBL" id="NBAG03000004">
    <property type="protein sequence ID" value="PNJ01096.1"/>
    <property type="molecule type" value="Genomic_DNA"/>
</dbReference>
<feature type="short sequence motif" description="GXSXG" evidence="4">
    <location>
        <begin position="481"/>
        <end position="485"/>
    </location>
</feature>
<evidence type="ECO:0000256" key="1">
    <source>
        <dbReference type="ARBA" id="ARBA00022801"/>
    </source>
</evidence>
<evidence type="ECO:0000259" key="6">
    <source>
        <dbReference type="PROSITE" id="PS51635"/>
    </source>
</evidence>
<dbReference type="GO" id="GO:0004620">
    <property type="term" value="F:phospholipase activity"/>
    <property type="evidence" value="ECO:0007669"/>
    <property type="project" value="InterPro"/>
</dbReference>
<dbReference type="GO" id="GO:0016042">
    <property type="term" value="P:lipid catabolic process"/>
    <property type="evidence" value="ECO:0007669"/>
    <property type="project" value="UniProtKB-UniRule"/>
</dbReference>
<dbReference type="InterPro" id="IPR045217">
    <property type="entry name" value="PNPLA8-like"/>
</dbReference>
<sequence length="720" mass="81660">MSINLTVDIYIYLLSNARSVCGKQRSKQLYFLFSPKHYWRISHISLQRGFHTNIIRCKWTKSEAHSCSKHCYSPSNHGLHIGILKLSTSAPKGLTKVNICMSRIKSTLNSVSKAVFGNQNEMISRLAQFKPSSQILRKVSDSGWLKQKNIKQAIKSLKKYSDKSAEKSPFPEEKSHIIDEEEDIGKRSLFHYTSSITTKFGDSFYFLSNHINSYFKRKEKMSQQKENEHFRDKSELEDKKVEEGKLRSPDPDILAYKPGSESVHTVNKPTSPSAIPDVLQVSTKQSIANFLSRPTEGVQALVGGYIGGLVPKLKYDSKSQSEEQEEPAKTDQAVSKDRNAEEKKRLSLQREKIIARVSIDNRTRALVQALRRTTDPKLCITRVEELTFHLLEFPEGKGVAVKERIIPYLLRLRQIKDETLQAAVREILALIGYVDPVKGRGIRILSIDGGGTRGVVALQTLRKLVELTQKPVHQLFDYICGVSTGAILAFMLGLFHMPLDECEELYRKLGSDVFSQNVIVGTVKMSWSHAFYDSQTWENILKDRMGSALMIETARNPTCPKVAADGGLLLNNPSALAMHECKCLWPDVPLECIVSLGTGRYESDVRNTVTYTSLKTKLSNVINSATDTEEVHIMLDGLLPPDTYFRFNPVMCENIPLDESRNEKLDQLQLEGLKYIERNEQKMKKVAKILSQEKTTLQKINDWIKLKTDMYEGLPFFSKL</sequence>
<dbReference type="PANTHER" id="PTHR24185">
    <property type="entry name" value="CALCIUM-INDEPENDENT PHOSPHOLIPASE A2-GAMMA"/>
    <property type="match status" value="1"/>
</dbReference>
<feature type="region of interest" description="Disordered" evidence="5">
    <location>
        <begin position="317"/>
        <end position="342"/>
    </location>
</feature>
<keyword evidence="1 4" id="KW-0378">Hydrolase</keyword>
<protein>
    <submittedName>
        <fullName evidence="7">PNPLA8 isoform 11</fullName>
    </submittedName>
</protein>
<dbReference type="InterPro" id="IPR002641">
    <property type="entry name" value="PNPLA_dom"/>
</dbReference>
<dbReference type="Pfam" id="PF01734">
    <property type="entry name" value="Patatin"/>
    <property type="match status" value="1"/>
</dbReference>
<organism evidence="7">
    <name type="scientific">Pan troglodytes</name>
    <name type="common">Chimpanzee</name>
    <dbReference type="NCBI Taxonomy" id="9598"/>
    <lineage>
        <taxon>Eukaryota</taxon>
        <taxon>Metazoa</taxon>
        <taxon>Chordata</taxon>
        <taxon>Craniata</taxon>
        <taxon>Vertebrata</taxon>
        <taxon>Euteleostomi</taxon>
        <taxon>Mammalia</taxon>
        <taxon>Eutheria</taxon>
        <taxon>Euarchontoglires</taxon>
        <taxon>Primates</taxon>
        <taxon>Haplorrhini</taxon>
        <taxon>Catarrhini</taxon>
        <taxon>Hominidae</taxon>
        <taxon>Pan</taxon>
    </lineage>
</organism>
<keyword evidence="3 4" id="KW-0443">Lipid metabolism</keyword>
<name>A0A2J8QXU7_PANTR</name>
<feature type="active site" description="Proton acceptor" evidence="4">
    <location>
        <position position="636"/>
    </location>
</feature>
<evidence type="ECO:0000256" key="3">
    <source>
        <dbReference type="ARBA" id="ARBA00023098"/>
    </source>
</evidence>
<feature type="domain" description="PNPLA" evidence="6">
    <location>
        <begin position="445"/>
        <end position="651"/>
    </location>
</feature>
<evidence type="ECO:0000256" key="4">
    <source>
        <dbReference type="PROSITE-ProRule" id="PRU01161"/>
    </source>
</evidence>
<evidence type="ECO:0000256" key="5">
    <source>
        <dbReference type="SAM" id="MobiDB-lite"/>
    </source>
</evidence>
<dbReference type="CDD" id="cd07211">
    <property type="entry name" value="Pat_PNPLA8"/>
    <property type="match status" value="1"/>
</dbReference>
<feature type="compositionally biased region" description="Polar residues" evidence="5">
    <location>
        <begin position="262"/>
        <end position="271"/>
    </location>
</feature>
<dbReference type="PROSITE" id="PS51635">
    <property type="entry name" value="PNPLA"/>
    <property type="match status" value="1"/>
</dbReference>
<accession>A0A2J8QXU7</accession>
<dbReference type="PANTHER" id="PTHR24185:SF1">
    <property type="entry name" value="CALCIUM-INDEPENDENT PHOSPHOLIPASE A2-GAMMA"/>
    <property type="match status" value="1"/>
</dbReference>
<dbReference type="SUPFAM" id="SSF52151">
    <property type="entry name" value="FabD/lysophospholipase-like"/>
    <property type="match status" value="1"/>
</dbReference>
<evidence type="ECO:0000256" key="2">
    <source>
        <dbReference type="ARBA" id="ARBA00022963"/>
    </source>
</evidence>
<dbReference type="AlphaFoldDB" id="A0A2J8QXU7"/>
<dbReference type="InterPro" id="IPR016035">
    <property type="entry name" value="Acyl_Trfase/lysoPLipase"/>
</dbReference>
<evidence type="ECO:0000313" key="7">
    <source>
        <dbReference type="EMBL" id="PNJ01096.1"/>
    </source>
</evidence>
<feature type="active site" description="Nucleophile" evidence="4">
    <location>
        <position position="483"/>
    </location>
</feature>
<keyword evidence="2 4" id="KW-0442">Lipid degradation</keyword>
<feature type="region of interest" description="Disordered" evidence="5">
    <location>
        <begin position="218"/>
        <end position="271"/>
    </location>
</feature>